<feature type="domain" description="Cation/H+ exchanger transmembrane" evidence="11">
    <location>
        <begin position="14"/>
        <end position="376"/>
    </location>
</feature>
<name>A0ABT7SEH7_9CELL</name>
<organism evidence="12 13">
    <name type="scientific">Cellulomonas alba</name>
    <dbReference type="NCBI Taxonomy" id="3053467"/>
    <lineage>
        <taxon>Bacteria</taxon>
        <taxon>Bacillati</taxon>
        <taxon>Actinomycetota</taxon>
        <taxon>Actinomycetes</taxon>
        <taxon>Micrococcales</taxon>
        <taxon>Cellulomonadaceae</taxon>
        <taxon>Cellulomonas</taxon>
    </lineage>
</organism>
<feature type="transmembrane region" description="Helical" evidence="10">
    <location>
        <begin position="89"/>
        <end position="112"/>
    </location>
</feature>
<feature type="region of interest" description="Disordered" evidence="9">
    <location>
        <begin position="409"/>
        <end position="428"/>
    </location>
</feature>
<accession>A0ABT7SEH7</accession>
<feature type="transmembrane region" description="Helical" evidence="10">
    <location>
        <begin position="210"/>
        <end position="228"/>
    </location>
</feature>
<evidence type="ECO:0000256" key="1">
    <source>
        <dbReference type="ARBA" id="ARBA00004651"/>
    </source>
</evidence>
<keyword evidence="6 10" id="KW-1133">Transmembrane helix</keyword>
<dbReference type="Gene3D" id="1.20.1530.20">
    <property type="match status" value="1"/>
</dbReference>
<dbReference type="InterPro" id="IPR006153">
    <property type="entry name" value="Cation/H_exchanger_TM"/>
</dbReference>
<feature type="transmembrane region" description="Helical" evidence="10">
    <location>
        <begin position="357"/>
        <end position="380"/>
    </location>
</feature>
<evidence type="ECO:0000259" key="11">
    <source>
        <dbReference type="Pfam" id="PF00999"/>
    </source>
</evidence>
<feature type="transmembrane region" description="Helical" evidence="10">
    <location>
        <begin position="289"/>
        <end position="312"/>
    </location>
</feature>
<evidence type="ECO:0000313" key="12">
    <source>
        <dbReference type="EMBL" id="MDM7854585.1"/>
    </source>
</evidence>
<keyword evidence="8 10" id="KW-0472">Membrane</keyword>
<evidence type="ECO:0000256" key="7">
    <source>
        <dbReference type="ARBA" id="ARBA00023065"/>
    </source>
</evidence>
<evidence type="ECO:0000256" key="3">
    <source>
        <dbReference type="ARBA" id="ARBA00022449"/>
    </source>
</evidence>
<feature type="transmembrane region" description="Helical" evidence="10">
    <location>
        <begin position="265"/>
        <end position="283"/>
    </location>
</feature>
<dbReference type="RefSeq" id="WP_289454358.1">
    <property type="nucleotide sequence ID" value="NZ_JAUCGQ010000001.1"/>
</dbReference>
<evidence type="ECO:0000313" key="13">
    <source>
        <dbReference type="Proteomes" id="UP001529338"/>
    </source>
</evidence>
<dbReference type="InterPro" id="IPR038770">
    <property type="entry name" value="Na+/solute_symporter_sf"/>
</dbReference>
<keyword evidence="3" id="KW-0050">Antiport</keyword>
<keyword evidence="7" id="KW-0406">Ion transport</keyword>
<dbReference type="PANTHER" id="PTHR32507:SF0">
    <property type="entry name" value="NA(+)_H(+) ANTIPORTER 2-RELATED"/>
    <property type="match status" value="1"/>
</dbReference>
<evidence type="ECO:0000256" key="5">
    <source>
        <dbReference type="ARBA" id="ARBA00022692"/>
    </source>
</evidence>
<comment type="caution">
    <text evidence="12">The sequence shown here is derived from an EMBL/GenBank/DDBJ whole genome shotgun (WGS) entry which is preliminary data.</text>
</comment>
<protein>
    <submittedName>
        <fullName evidence="12">Cation:proton antiporter</fullName>
    </submittedName>
</protein>
<feature type="transmembrane region" description="Helical" evidence="10">
    <location>
        <begin position="234"/>
        <end position="253"/>
    </location>
</feature>
<feature type="transmembrane region" description="Helical" evidence="10">
    <location>
        <begin position="28"/>
        <end position="47"/>
    </location>
</feature>
<dbReference type="EMBL" id="JAUCGQ010000001">
    <property type="protein sequence ID" value="MDM7854585.1"/>
    <property type="molecule type" value="Genomic_DNA"/>
</dbReference>
<dbReference type="Proteomes" id="UP001529338">
    <property type="component" value="Unassembled WGS sequence"/>
</dbReference>
<dbReference type="PANTHER" id="PTHR32507">
    <property type="entry name" value="NA(+)/H(+) ANTIPORTER 1"/>
    <property type="match status" value="1"/>
</dbReference>
<evidence type="ECO:0000256" key="9">
    <source>
        <dbReference type="SAM" id="MobiDB-lite"/>
    </source>
</evidence>
<feature type="transmembrane region" description="Helical" evidence="10">
    <location>
        <begin position="118"/>
        <end position="138"/>
    </location>
</feature>
<evidence type="ECO:0000256" key="6">
    <source>
        <dbReference type="ARBA" id="ARBA00022989"/>
    </source>
</evidence>
<feature type="compositionally biased region" description="Pro residues" evidence="9">
    <location>
        <begin position="414"/>
        <end position="428"/>
    </location>
</feature>
<keyword evidence="5 10" id="KW-0812">Transmembrane</keyword>
<keyword evidence="4" id="KW-1003">Cell membrane</keyword>
<evidence type="ECO:0000256" key="8">
    <source>
        <dbReference type="ARBA" id="ARBA00023136"/>
    </source>
</evidence>
<gene>
    <name evidence="12" type="ORF">QRT04_06545</name>
</gene>
<sequence>MLGFVGGLAFIVVAGVAGQVVGRSARVPSIIVLLLLGILVGPVTGWLDPDAVLGSRLYPLVSMAVGLLLFEESLKLDLTRLRGGARRPVLALVTVGALITALTATLAAHWLLGLPIGRAGVIGAILIVSGPTVVGPLLALIRPKQPLESVLAFEGIFIDPIGATAALAVTNMVLHGEPVRLGVTGLTGVGVGLVGAVVFVLVVRWRRIDPATHVAIALAVALAVYAVAEALHDEAGLFATTALGVAVANQTVVRIDAVHEFGSHIGLVLIGALFIVLAARVDLHALARYALPTLALVAVLVLVIRPLAAAAATARSVLDRNERAMVAAMAPRGIVAASTASVFALRFEDAGTPFPQLVPVVFGVVLATAVVYGVAGPLVARRLGVRTSEPVRLDDDGVPVVVTELAAALDGREPPPSSRPSPPGTRHP</sequence>
<proteinExistence type="predicted"/>
<feature type="transmembrane region" description="Helical" evidence="10">
    <location>
        <begin position="181"/>
        <end position="203"/>
    </location>
</feature>
<dbReference type="Pfam" id="PF00999">
    <property type="entry name" value="Na_H_Exchanger"/>
    <property type="match status" value="1"/>
</dbReference>
<evidence type="ECO:0000256" key="4">
    <source>
        <dbReference type="ARBA" id="ARBA00022475"/>
    </source>
</evidence>
<keyword evidence="13" id="KW-1185">Reference proteome</keyword>
<keyword evidence="2" id="KW-0813">Transport</keyword>
<comment type="subcellular location">
    <subcellularLocation>
        <location evidence="1">Cell membrane</location>
        <topology evidence="1">Multi-pass membrane protein</topology>
    </subcellularLocation>
</comment>
<evidence type="ECO:0000256" key="10">
    <source>
        <dbReference type="SAM" id="Phobius"/>
    </source>
</evidence>
<reference evidence="12 13" key="1">
    <citation type="submission" date="2023-06" db="EMBL/GenBank/DDBJ databases">
        <title>Cellulomonas sp. MW4 Whole genome sequence.</title>
        <authorList>
            <person name="Park S."/>
        </authorList>
    </citation>
    <scope>NUCLEOTIDE SEQUENCE [LARGE SCALE GENOMIC DNA]</scope>
    <source>
        <strain evidence="12 13">MW4</strain>
    </source>
</reference>
<evidence type="ECO:0000256" key="2">
    <source>
        <dbReference type="ARBA" id="ARBA00022448"/>
    </source>
</evidence>
<feature type="transmembrane region" description="Helical" evidence="10">
    <location>
        <begin position="324"/>
        <end position="345"/>
    </location>
</feature>